<evidence type="ECO:0000313" key="3">
    <source>
        <dbReference type="Proteomes" id="UP000003136"/>
    </source>
</evidence>
<dbReference type="HOGENOM" id="CLU_268120_0_0_9"/>
<accession>B7ATP5</accession>
<name>B7ATP5_9FIRM</name>
<dbReference type="InterPro" id="IPR032480">
    <property type="entry name" value="DUF5057"/>
</dbReference>
<dbReference type="STRING" id="483218.BACPEC_01517"/>
<proteinExistence type="predicted"/>
<protein>
    <recommendedName>
        <fullName evidence="1">DUF5057 domain-containing protein</fullName>
    </recommendedName>
</protein>
<reference evidence="2 3" key="1">
    <citation type="submission" date="2008-11" db="EMBL/GenBank/DDBJ databases">
        <title>Draft genome sequence of Bacteroides pectinophilus (ATCC 43243).</title>
        <authorList>
            <person name="Sudarsanam P."/>
            <person name="Ley R."/>
            <person name="Guruge J."/>
            <person name="Turnbaugh P.J."/>
            <person name="Mahowald M."/>
            <person name="Liep D."/>
            <person name="Gordon J."/>
        </authorList>
    </citation>
    <scope>NUCLEOTIDE SEQUENCE [LARGE SCALE GENOMIC DNA]</scope>
    <source>
        <strain evidence="2 3">ATCC 43243</strain>
    </source>
</reference>
<dbReference type="AlphaFoldDB" id="B7ATP5"/>
<dbReference type="Proteomes" id="UP000003136">
    <property type="component" value="Unassembled WGS sequence"/>
</dbReference>
<reference evidence="2 3" key="2">
    <citation type="submission" date="2008-11" db="EMBL/GenBank/DDBJ databases">
        <authorList>
            <person name="Fulton L."/>
            <person name="Clifton S."/>
            <person name="Fulton B."/>
            <person name="Xu J."/>
            <person name="Minx P."/>
            <person name="Pepin K.H."/>
            <person name="Johnson M."/>
            <person name="Bhonagiri V."/>
            <person name="Nash W.E."/>
            <person name="Mardis E.R."/>
            <person name="Wilson R.K."/>
        </authorList>
    </citation>
    <scope>NUCLEOTIDE SEQUENCE [LARGE SCALE GENOMIC DNA]</scope>
    <source>
        <strain evidence="2 3">ATCC 43243</strain>
    </source>
</reference>
<dbReference type="EMBL" id="ABVQ01000036">
    <property type="protein sequence ID" value="EEC57029.1"/>
    <property type="molecule type" value="Genomic_DNA"/>
</dbReference>
<dbReference type="Pfam" id="PF16480">
    <property type="entry name" value="DUF5057"/>
    <property type="match status" value="1"/>
</dbReference>
<gene>
    <name evidence="2" type="ORF">BACPEC_01517</name>
</gene>
<feature type="domain" description="DUF5057" evidence="1">
    <location>
        <begin position="571"/>
        <end position="896"/>
    </location>
</feature>
<dbReference type="eggNOG" id="COG5492">
    <property type="taxonomic scope" value="Bacteria"/>
</dbReference>
<keyword evidence="3" id="KW-1185">Reference proteome</keyword>
<evidence type="ECO:0000313" key="2">
    <source>
        <dbReference type="EMBL" id="EEC57029.1"/>
    </source>
</evidence>
<comment type="caution">
    <text evidence="2">The sequence shown here is derived from an EMBL/GenBank/DDBJ whole genome shotgun (WGS) entry which is preliminary data.</text>
</comment>
<organism evidence="2 3">
    <name type="scientific">[Bacteroides] pectinophilus ATCC 43243</name>
    <dbReference type="NCBI Taxonomy" id="483218"/>
    <lineage>
        <taxon>Bacteria</taxon>
        <taxon>Bacillati</taxon>
        <taxon>Bacillota</taxon>
        <taxon>Clostridia</taxon>
        <taxon>Eubacteriales</taxon>
    </lineage>
</organism>
<evidence type="ECO:0000259" key="1">
    <source>
        <dbReference type="Pfam" id="PF16480"/>
    </source>
</evidence>
<sequence length="1226" mass="136745">MSRLGKKLKNIKLKKYCAALMALVTVVSAIGVGRMIQARADSYDSRDEIPTVVEFNDKYYTKDNPYVVLEVVPEICMGQFGYWVGGDSMPVKESDVRKLYAACGENADVKRQMGEAFSFSAAQLYGGQNYVNGHFICDEYGNLRDFEDRNVLAHMIFSDNDDTDMMTKFSDMTDKLVVKTVKASDLTYDDVKNANFVYLNPKTHDSSNLRAYQKMSEFCKQYNLGRATGLSQDYIWTSTSGTSTTLNISNDLALYLYMRNVNDNLAVVTDWSGIPADRTNGFYQFLMLELAISQEQFMEEYGAEDLINDENENRAGVFQYEGSGGTIETTKTSMTVKRHDGTVVEWGTEMFWRALHPTDGSAPQAPYFNATTTPEYVHNNFFTYHGTNVMDQSLKNKESIASPDWPTCDINKIDDLFGKHGYREVLRYIMGKYSLNDLMSTIEVIEIQPWGRNEFNNEAGADKILRTFGINGDYTVKSKSFDEGTGKGTYVINKKSKDFTINIRSMSVNAFNGLSDDIVSSVDLVIIGTYNPSDYVNTNYGRNAENNGTVITEDGAIVSTSKFGNKQTSGNDFTDKAYEKLYEYVKAGLPLLEMSDVYNAGSTIDRTKRDGSDSNIYKMSRVKLNERLNAEGKASSNITSEASDSTASDFKVKKMLTYPSRPRFTIVSPAAYDYDTNRAPQDVNSIRFTIRADSKIPAGSHIKLYIDSNADALYNEVSVRGKREVFADYDIPDTINSGSEYTITLNGAIPEKWFGYFKFKIEVTRAGFTEAQESSFALKAQETRTVKVLQIYNATAAETYEGTTTMNLKGSAFSDSFRAASSVTGMRLDVTPMKVYEFEDLMADDKNKDYLSQYSIVVVGFRDSYGKAGTPFRTQPAIDALNAYIDAGNSVLFTHDTMAYQASNSDYNEPIMTTNLTQPIGMKGPGIFTNSLISKVSGQYTAFNDVSKSGSTKDTTRVNKLNWGQVTEYPYKIDDSIQVETTHGQFYQLNLEHIPTYDLDGNEVAGAYNNDVTVWYTLGADGGSNARYFNNCGQDAVNNYYIYSKGNVTYTSAGHSKIESDGPEMQLFVNTLVRSIIVATTPPEVKILNGIEVEDNKYDIIGRSVKTAEDGTVSLDNTIPLKFKVTDEDIAAGDTFAKAKIYIDANDNGTYDAGETILKDYGRTLQNEMEYDEDLLVLATAAGVQTEVLNLYTSNRLKIGIEVMDSSKAVGQAFGLYIRRNYFELD</sequence>